<dbReference type="Pfam" id="PF01504">
    <property type="entry name" value="PIP5K"/>
    <property type="match status" value="1"/>
</dbReference>
<dbReference type="CDD" id="cd00139">
    <property type="entry name" value="PIPKc"/>
    <property type="match status" value="1"/>
</dbReference>
<dbReference type="EMBL" id="AUPL01006747">
    <property type="protein sequence ID" value="ESL05597.1"/>
    <property type="molecule type" value="Genomic_DNA"/>
</dbReference>
<dbReference type="SUPFAM" id="SSF47473">
    <property type="entry name" value="EF-hand"/>
    <property type="match status" value="1"/>
</dbReference>
<keyword evidence="1 3" id="KW-0418">Kinase</keyword>
<dbReference type="OrthoDB" id="241662at2759"/>
<sequence length="915" mass="98687">MAKEAVPSVSFWGGFKEVYGVSSSAYDVALGIRSVEALLSYHTDALPLNGCAVLFSSHLLLCEAVGAKVLFSVALLSVRGMRCREQLQLSRNSFDEEDSGSAALPRRIVSLDIFLEGAAVTLRMMGVKGDQFARVAMLLWRMSHGEAEAMAMAAGTPLHHPGDAVYALAGAPVRLSATVVQCVTGEARRMLNAGEAVEIAMLNEREVCIARRPRTTATFWRDFYGSHSEELQVLPVEGLSALVAPLSTTVRLVGCSGDTWLFAIADPATNFSVRHALQRFIELFLLGMMRGWRGGATDAVEPCHRLRYFDLAALYQQYCAMDAEGTGYLLCSSLEAAMGPLLACDSRLVQTMRCHDGDGDGDDGKVSLAMYLNHMRVLLHGSVTERARVAFCAFGGDMCSGATAGPHEMHGAAHEKGKPQQRGLVRLMDFKMIVRNILAGLAYTPANAEESADDAVNRILESVRGGGGEDEGDAATSFQAFLPAYTLLVGLLKLGETRGCGVAPVCGTPHPLLGIGSAHWVLLTYIMTGVEISLRATAAAGDCGNKNTFVLTVGSPIIAEVASVQGVGASPVAPNFFQKRLAPLQDGRAAFTDFRPLLFASVRRRFGITVDEVAGALGISAMRARLLLGYLCVPRVLRSSSRSGALLLSSHDHCFVLKRVTHAESRTLRDKLSAYVDHLDRHSHTLLPRYAGLYALWRGGEKAIVVITENVFAFAQLPVAEVYDLKGSTMHRTTTAEDRRHGAAGKDNDFLADKKRLHLSAAARGALLAQLEADTELLEKANILDYSLLVGIYTGEAGWSSTPEAVELAQRQQQRMENLAAAFDAPPAQPSASDPNANKQSDDVFHTYYGGVASADGTEVYFLGMVDCLTTYNIKKVGEHLSKSVLLQDMKKISCVPPSVYRSRFLNFVRTIIGG</sequence>
<dbReference type="SMART" id="SM00330">
    <property type="entry name" value="PIPKc"/>
    <property type="match status" value="1"/>
</dbReference>
<dbReference type="VEuPathDB" id="TriTrypDB:TRSC58_06747"/>
<dbReference type="InterPro" id="IPR023610">
    <property type="entry name" value="PInositol-4/5-P-5/4-kinase"/>
</dbReference>
<proteinExistence type="predicted"/>
<feature type="domain" description="PIPK" evidence="2">
    <location>
        <begin position="529"/>
        <end position="913"/>
    </location>
</feature>
<dbReference type="Gene3D" id="3.30.810.10">
    <property type="entry name" value="2-Layer Sandwich"/>
    <property type="match status" value="1"/>
</dbReference>
<dbReference type="PANTHER" id="PTHR23086:SF8">
    <property type="entry name" value="PHOSPHATIDYLINOSITOL 5-PHOSPHATE 4-KINASE, ISOFORM A"/>
    <property type="match status" value="1"/>
</dbReference>
<dbReference type="PROSITE" id="PS51455">
    <property type="entry name" value="PIPK"/>
    <property type="match status" value="1"/>
</dbReference>
<name>A0A061IX82_TRYRA</name>
<dbReference type="PANTHER" id="PTHR23086">
    <property type="entry name" value="PHOSPHATIDYLINOSITOL-4-PHOSPHATE 5-KINASE"/>
    <property type="match status" value="1"/>
</dbReference>
<reference evidence="3" key="1">
    <citation type="submission" date="2013-07" db="EMBL/GenBank/DDBJ databases">
        <authorList>
            <person name="Stoco P.H."/>
            <person name="Wagner G."/>
            <person name="Gerber A."/>
            <person name="Zaha A."/>
            <person name="Thompson C."/>
            <person name="Bartholomeu D.C."/>
            <person name="Luckemeyer D.D."/>
            <person name="Bahia D."/>
            <person name="Loreto E."/>
            <person name="Prestes E.B."/>
            <person name="Lima F.M."/>
            <person name="Rodrigues-Luiz G."/>
            <person name="Vallejo G.A."/>
            <person name="Filho J.F."/>
            <person name="Monteiro K.M."/>
            <person name="Tyler K.M."/>
            <person name="de Almeida L.G."/>
            <person name="Ortiz M.F."/>
            <person name="Siervo M.A."/>
            <person name="de Moraes M.H."/>
            <person name="Cunha O.L."/>
            <person name="Mendonca-Neto R."/>
            <person name="Silva R."/>
            <person name="Teixeira S.M."/>
            <person name="Murta S.M."/>
            <person name="Sincero T.C."/>
            <person name="Mendes T.A."/>
            <person name="Urmenyi T.P."/>
            <person name="Silva V.G."/>
            <person name="da Rocha W.D."/>
            <person name="Andersson B."/>
            <person name="Romanha A.J."/>
            <person name="Steindel M."/>
            <person name="de Vasconcelos A.T."/>
            <person name="Grisard E.C."/>
        </authorList>
    </citation>
    <scope>NUCLEOTIDE SEQUENCE [LARGE SCALE GENOMIC DNA]</scope>
    <source>
        <strain evidence="3">SC58</strain>
    </source>
</reference>
<evidence type="ECO:0000313" key="3">
    <source>
        <dbReference type="EMBL" id="ESL05597.1"/>
    </source>
</evidence>
<comment type="caution">
    <text evidence="3">The sequence shown here is derived from an EMBL/GenBank/DDBJ whole genome shotgun (WGS) entry which is preliminary data.</text>
</comment>
<gene>
    <name evidence="3" type="ORF">TRSC58_06747</name>
</gene>
<dbReference type="Proteomes" id="UP000031737">
    <property type="component" value="Unassembled WGS sequence"/>
</dbReference>
<keyword evidence="4" id="KW-1185">Reference proteome</keyword>
<dbReference type="InterPro" id="IPR027484">
    <property type="entry name" value="PInositol-4-P-5-kinase_N"/>
</dbReference>
<dbReference type="GO" id="GO:0016308">
    <property type="term" value="F:1-phosphatidylinositol-4-phosphate 5-kinase activity"/>
    <property type="evidence" value="ECO:0007669"/>
    <property type="project" value="TreeGrafter"/>
</dbReference>
<dbReference type="GO" id="GO:0046854">
    <property type="term" value="P:phosphatidylinositol phosphate biosynthetic process"/>
    <property type="evidence" value="ECO:0007669"/>
    <property type="project" value="TreeGrafter"/>
</dbReference>
<keyword evidence="1" id="KW-0808">Transferase</keyword>
<dbReference type="GO" id="GO:0005886">
    <property type="term" value="C:plasma membrane"/>
    <property type="evidence" value="ECO:0007669"/>
    <property type="project" value="TreeGrafter"/>
</dbReference>
<evidence type="ECO:0000313" key="4">
    <source>
        <dbReference type="Proteomes" id="UP000031737"/>
    </source>
</evidence>
<keyword evidence="1" id="KW-0067">ATP-binding</keyword>
<dbReference type="Gene3D" id="3.30.800.10">
    <property type="entry name" value="Phosphatidylinositol Phosphate Kinase II Beta"/>
    <property type="match status" value="1"/>
</dbReference>
<dbReference type="InterPro" id="IPR027483">
    <property type="entry name" value="PInositol-4-P-4/5-kinase_C_sf"/>
</dbReference>
<dbReference type="InterPro" id="IPR011992">
    <property type="entry name" value="EF-hand-dom_pair"/>
</dbReference>
<organism evidence="3 4">
    <name type="scientific">Trypanosoma rangeli SC58</name>
    <dbReference type="NCBI Taxonomy" id="429131"/>
    <lineage>
        <taxon>Eukaryota</taxon>
        <taxon>Discoba</taxon>
        <taxon>Euglenozoa</taxon>
        <taxon>Kinetoplastea</taxon>
        <taxon>Metakinetoplastina</taxon>
        <taxon>Trypanosomatida</taxon>
        <taxon>Trypanosomatidae</taxon>
        <taxon>Trypanosoma</taxon>
        <taxon>Herpetosoma</taxon>
    </lineage>
</organism>
<accession>A0A061IX82</accession>
<evidence type="ECO:0000256" key="1">
    <source>
        <dbReference type="PROSITE-ProRule" id="PRU00781"/>
    </source>
</evidence>
<dbReference type="GO" id="GO:0005524">
    <property type="term" value="F:ATP binding"/>
    <property type="evidence" value="ECO:0007669"/>
    <property type="project" value="UniProtKB-UniRule"/>
</dbReference>
<protein>
    <submittedName>
        <fullName evidence="3">Phosphatidylinositol-4-phosphate 5-Kinase</fullName>
    </submittedName>
</protein>
<dbReference type="InterPro" id="IPR002498">
    <property type="entry name" value="PInositol-4-P-4/5-kinase_core"/>
</dbReference>
<evidence type="ECO:0000259" key="2">
    <source>
        <dbReference type="PROSITE" id="PS51455"/>
    </source>
</evidence>
<dbReference type="SUPFAM" id="SSF56104">
    <property type="entry name" value="SAICAR synthase-like"/>
    <property type="match status" value="1"/>
</dbReference>
<keyword evidence="1" id="KW-0547">Nucleotide-binding</keyword>
<dbReference type="AlphaFoldDB" id="A0A061IX82"/>